<dbReference type="InterPro" id="IPR002656">
    <property type="entry name" value="Acyl_transf_3_dom"/>
</dbReference>
<accession>A0ABP8U3B4</accession>
<feature type="transmembrane region" description="Helical" evidence="2">
    <location>
        <begin position="166"/>
        <end position="185"/>
    </location>
</feature>
<evidence type="ECO:0000313" key="4">
    <source>
        <dbReference type="EMBL" id="GAA4622542.1"/>
    </source>
</evidence>
<feature type="domain" description="Acyltransferase 3" evidence="3">
    <location>
        <begin position="41"/>
        <end position="341"/>
    </location>
</feature>
<sequence length="377" mass="41667">MSIRTDALRSDAARSRTDPVRNDPVRHASARHDPARADRDPYFDNAKFLAVVLVVIGHAWEPLRGANVGGRLLEAAQTFIYAFHLPAFIVMCGYFSRGFPAARGRTRKLVAAIVVPYVLFSVAYPLWAGLLSGDHVGWDPLEPYYLTWFLPALLLWRLSTPLWQQIRYPVAVAAAISMLAGFVTLPSMLNAAQVLSFLPFFVLGLTLRPHHFAFLHRRAVRVAGLAVLLLGGLTAYLLALNVDPEWVHWRRSFGQLGVGASAGVGFRVVAMAAALILTVAFLAVVPARRTWFTRLGSATMYAYLLHGFVTLYLSYQDWYYGISGGQVALVTVGCALLAVALSGDVVRRGFRWAVEPRLDWLFRTATARRPVADGRSD</sequence>
<dbReference type="Proteomes" id="UP001501442">
    <property type="component" value="Unassembled WGS sequence"/>
</dbReference>
<dbReference type="InterPro" id="IPR052734">
    <property type="entry name" value="Nod_factor_acetyltransferase"/>
</dbReference>
<evidence type="ECO:0000259" key="3">
    <source>
        <dbReference type="Pfam" id="PF01757"/>
    </source>
</evidence>
<dbReference type="GO" id="GO:0016746">
    <property type="term" value="F:acyltransferase activity"/>
    <property type="evidence" value="ECO:0007669"/>
    <property type="project" value="UniProtKB-KW"/>
</dbReference>
<reference evidence="5" key="1">
    <citation type="journal article" date="2019" name="Int. J. Syst. Evol. Microbiol.">
        <title>The Global Catalogue of Microorganisms (GCM) 10K type strain sequencing project: providing services to taxonomists for standard genome sequencing and annotation.</title>
        <authorList>
            <consortium name="The Broad Institute Genomics Platform"/>
            <consortium name="The Broad Institute Genome Sequencing Center for Infectious Disease"/>
            <person name="Wu L."/>
            <person name="Ma J."/>
        </authorList>
    </citation>
    <scope>NUCLEOTIDE SEQUENCE [LARGE SCALE GENOMIC DNA]</scope>
    <source>
        <strain evidence="5">JCM 17939</strain>
    </source>
</reference>
<keyword evidence="2" id="KW-0472">Membrane</keyword>
<name>A0ABP8U3B4_9ACTN</name>
<evidence type="ECO:0000256" key="1">
    <source>
        <dbReference type="SAM" id="MobiDB-lite"/>
    </source>
</evidence>
<keyword evidence="5" id="KW-1185">Reference proteome</keyword>
<keyword evidence="2" id="KW-1133">Transmembrane helix</keyword>
<dbReference type="PANTHER" id="PTHR37312">
    <property type="entry name" value="MEMBRANE-BOUND ACYLTRANSFERASE YKRP-RELATED"/>
    <property type="match status" value="1"/>
</dbReference>
<comment type="caution">
    <text evidence="4">The sequence shown here is derived from an EMBL/GenBank/DDBJ whole genome shotgun (WGS) entry which is preliminary data.</text>
</comment>
<keyword evidence="2" id="KW-0812">Transmembrane</keyword>
<feature type="transmembrane region" description="Helical" evidence="2">
    <location>
        <begin position="291"/>
        <end position="312"/>
    </location>
</feature>
<evidence type="ECO:0000256" key="2">
    <source>
        <dbReference type="SAM" id="Phobius"/>
    </source>
</evidence>
<feature type="transmembrane region" description="Helical" evidence="2">
    <location>
        <begin position="143"/>
        <end position="159"/>
    </location>
</feature>
<feature type="transmembrane region" description="Helical" evidence="2">
    <location>
        <begin position="259"/>
        <end position="284"/>
    </location>
</feature>
<gene>
    <name evidence="4" type="ORF">GCM10023196_015160</name>
</gene>
<dbReference type="Pfam" id="PF01757">
    <property type="entry name" value="Acyl_transf_3"/>
    <property type="match status" value="1"/>
</dbReference>
<feature type="transmembrane region" description="Helical" evidence="2">
    <location>
        <begin position="109"/>
        <end position="131"/>
    </location>
</feature>
<feature type="transmembrane region" description="Helical" evidence="2">
    <location>
        <begin position="219"/>
        <end position="239"/>
    </location>
</feature>
<feature type="transmembrane region" description="Helical" evidence="2">
    <location>
        <begin position="318"/>
        <end position="341"/>
    </location>
</feature>
<keyword evidence="4" id="KW-0012">Acyltransferase</keyword>
<dbReference type="PANTHER" id="PTHR37312:SF1">
    <property type="entry name" value="MEMBRANE-BOUND ACYLTRANSFERASE YKRP-RELATED"/>
    <property type="match status" value="1"/>
</dbReference>
<feature type="transmembrane region" description="Helical" evidence="2">
    <location>
        <begin position="191"/>
        <end position="207"/>
    </location>
</feature>
<keyword evidence="4" id="KW-0808">Transferase</keyword>
<dbReference type="EMBL" id="BAABHK010000002">
    <property type="protein sequence ID" value="GAA4622542.1"/>
    <property type="molecule type" value="Genomic_DNA"/>
</dbReference>
<organism evidence="4 5">
    <name type="scientific">Actinoallomurus vinaceus</name>
    <dbReference type="NCBI Taxonomy" id="1080074"/>
    <lineage>
        <taxon>Bacteria</taxon>
        <taxon>Bacillati</taxon>
        <taxon>Actinomycetota</taxon>
        <taxon>Actinomycetes</taxon>
        <taxon>Streptosporangiales</taxon>
        <taxon>Thermomonosporaceae</taxon>
        <taxon>Actinoallomurus</taxon>
    </lineage>
</organism>
<evidence type="ECO:0000313" key="5">
    <source>
        <dbReference type="Proteomes" id="UP001501442"/>
    </source>
</evidence>
<feature type="region of interest" description="Disordered" evidence="1">
    <location>
        <begin position="1"/>
        <end position="36"/>
    </location>
</feature>
<protein>
    <submittedName>
        <fullName evidence="4">Acyltransferase family protein</fullName>
    </submittedName>
</protein>
<dbReference type="RefSeq" id="WP_345429924.1">
    <property type="nucleotide sequence ID" value="NZ_BAABHK010000002.1"/>
</dbReference>
<proteinExistence type="predicted"/>
<feature type="transmembrane region" description="Helical" evidence="2">
    <location>
        <begin position="80"/>
        <end position="97"/>
    </location>
</feature>
<feature type="transmembrane region" description="Helical" evidence="2">
    <location>
        <begin position="42"/>
        <end position="60"/>
    </location>
</feature>